<keyword evidence="5" id="KW-0812">Transmembrane</keyword>
<name>A0A162ALA8_9GAMM</name>
<dbReference type="Proteomes" id="UP000076503">
    <property type="component" value="Unassembled WGS sequence"/>
</dbReference>
<dbReference type="PANTHER" id="PTHR43133">
    <property type="entry name" value="RNA POLYMERASE ECF-TYPE SIGMA FACTO"/>
    <property type="match status" value="1"/>
</dbReference>
<dbReference type="Pfam" id="PF04542">
    <property type="entry name" value="Sigma70_r2"/>
    <property type="match status" value="1"/>
</dbReference>
<dbReference type="PANTHER" id="PTHR43133:SF25">
    <property type="entry name" value="RNA POLYMERASE SIGMA FACTOR RFAY-RELATED"/>
    <property type="match status" value="1"/>
</dbReference>
<evidence type="ECO:0000256" key="3">
    <source>
        <dbReference type="ARBA" id="ARBA00023082"/>
    </source>
</evidence>
<sequence length="395" mass="43073">MIESKAYLPVSMQGENAMDVESQLIQLVESAKAGDKKAFSVLVERLSGVVSSIALAITKDVAHSEDVSQKVFIKAWHKLGELKSNASILPWIRQLTRYTAINHLRDQGAVSHKQVSSAQAERVLQQLVDGASELDDMLIKKQQSALLYHFLDKLPDDSKEAVLLYYREGQSTAHVSALLGVSESALRKRLERVRTQLKSQMMANYGKLILATAPVGLSSLVLSLAVTSSPVAAATLGAATQSQASWLWKLASIFGGAVAGGAMALLANDISAKRALKHFDDSEVVAKLHRARRLTNAWIVVSALLMVLAYQFSAGWLFPTLSYVFLLIGVTRFTVIMAVANKQRIIQQAQGDELAYKQLSKQNKFGMLGWGFGVIGGTAGLLWGFELSGRFAQWI</sequence>
<feature type="transmembrane region" description="Helical" evidence="5">
    <location>
        <begin position="246"/>
        <end position="267"/>
    </location>
</feature>
<dbReference type="CDD" id="cd06171">
    <property type="entry name" value="Sigma70_r4"/>
    <property type="match status" value="1"/>
</dbReference>
<dbReference type="GO" id="GO:0006352">
    <property type="term" value="P:DNA-templated transcription initiation"/>
    <property type="evidence" value="ECO:0007669"/>
    <property type="project" value="InterPro"/>
</dbReference>
<dbReference type="GO" id="GO:0003677">
    <property type="term" value="F:DNA binding"/>
    <property type="evidence" value="ECO:0007669"/>
    <property type="project" value="InterPro"/>
</dbReference>
<keyword evidence="3" id="KW-0731">Sigma factor</keyword>
<reference evidence="8 9" key="1">
    <citation type="submission" date="2013-07" db="EMBL/GenBank/DDBJ databases">
        <title>Comparative Genomic and Metabolomic Analysis of Twelve Strains of Pseudoalteromonas luteoviolacea.</title>
        <authorList>
            <person name="Vynne N.G."/>
            <person name="Mansson M."/>
            <person name="Gram L."/>
        </authorList>
    </citation>
    <scope>NUCLEOTIDE SEQUENCE [LARGE SCALE GENOMIC DNA]</scope>
    <source>
        <strain evidence="8 9">H33</strain>
    </source>
</reference>
<dbReference type="OrthoDB" id="5757196at2"/>
<gene>
    <name evidence="8" type="ORF">N476_01000</name>
</gene>
<feature type="transmembrane region" description="Helical" evidence="5">
    <location>
        <begin position="297"/>
        <end position="317"/>
    </location>
</feature>
<evidence type="ECO:0000313" key="8">
    <source>
        <dbReference type="EMBL" id="KZN51932.1"/>
    </source>
</evidence>
<dbReference type="AlphaFoldDB" id="A0A162ALA8"/>
<keyword evidence="2" id="KW-0805">Transcription regulation</keyword>
<evidence type="ECO:0000313" key="9">
    <source>
        <dbReference type="Proteomes" id="UP000076503"/>
    </source>
</evidence>
<keyword evidence="5" id="KW-0472">Membrane</keyword>
<accession>A0A162ALA8</accession>
<organism evidence="8 9">
    <name type="scientific">Pseudoalteromonas luteoviolacea H33</name>
    <dbReference type="NCBI Taxonomy" id="1365251"/>
    <lineage>
        <taxon>Bacteria</taxon>
        <taxon>Pseudomonadati</taxon>
        <taxon>Pseudomonadota</taxon>
        <taxon>Gammaproteobacteria</taxon>
        <taxon>Alteromonadales</taxon>
        <taxon>Pseudoalteromonadaceae</taxon>
        <taxon>Pseudoalteromonas</taxon>
    </lineage>
</organism>
<keyword evidence="5" id="KW-1133">Transmembrane helix</keyword>
<evidence type="ECO:0000256" key="5">
    <source>
        <dbReference type="SAM" id="Phobius"/>
    </source>
</evidence>
<keyword evidence="4" id="KW-0804">Transcription</keyword>
<comment type="similarity">
    <text evidence="1">Belongs to the sigma-70 factor family. ECF subfamily.</text>
</comment>
<dbReference type="InterPro" id="IPR007627">
    <property type="entry name" value="RNA_pol_sigma70_r2"/>
</dbReference>
<dbReference type="SUPFAM" id="SSF88946">
    <property type="entry name" value="Sigma2 domain of RNA polymerase sigma factors"/>
    <property type="match status" value="1"/>
</dbReference>
<dbReference type="RefSeq" id="WP_081216378.1">
    <property type="nucleotide sequence ID" value="NZ_AUXZ01000064.1"/>
</dbReference>
<evidence type="ECO:0000256" key="1">
    <source>
        <dbReference type="ARBA" id="ARBA00010641"/>
    </source>
</evidence>
<evidence type="ECO:0000256" key="4">
    <source>
        <dbReference type="ARBA" id="ARBA00023163"/>
    </source>
</evidence>
<evidence type="ECO:0008006" key="10">
    <source>
        <dbReference type="Google" id="ProtNLM"/>
    </source>
</evidence>
<dbReference type="InterPro" id="IPR014284">
    <property type="entry name" value="RNA_pol_sigma-70_dom"/>
</dbReference>
<dbReference type="InterPro" id="IPR039425">
    <property type="entry name" value="RNA_pol_sigma-70-like"/>
</dbReference>
<dbReference type="InterPro" id="IPR013249">
    <property type="entry name" value="RNA_pol_sigma70_r4_t2"/>
</dbReference>
<feature type="transmembrane region" description="Helical" evidence="5">
    <location>
        <begin position="365"/>
        <end position="385"/>
    </location>
</feature>
<dbReference type="NCBIfam" id="TIGR02937">
    <property type="entry name" value="sigma70-ECF"/>
    <property type="match status" value="1"/>
</dbReference>
<dbReference type="EMBL" id="AUXZ01000064">
    <property type="protein sequence ID" value="KZN51932.1"/>
    <property type="molecule type" value="Genomic_DNA"/>
</dbReference>
<dbReference type="InterPro" id="IPR036388">
    <property type="entry name" value="WH-like_DNA-bd_sf"/>
</dbReference>
<evidence type="ECO:0000256" key="2">
    <source>
        <dbReference type="ARBA" id="ARBA00023015"/>
    </source>
</evidence>
<dbReference type="SUPFAM" id="SSF88659">
    <property type="entry name" value="Sigma3 and sigma4 domains of RNA polymerase sigma factors"/>
    <property type="match status" value="1"/>
</dbReference>
<dbReference type="InterPro" id="IPR013325">
    <property type="entry name" value="RNA_pol_sigma_r2"/>
</dbReference>
<comment type="caution">
    <text evidence="8">The sequence shown here is derived from an EMBL/GenBank/DDBJ whole genome shotgun (WGS) entry which is preliminary data.</text>
</comment>
<evidence type="ECO:0000259" key="6">
    <source>
        <dbReference type="Pfam" id="PF04542"/>
    </source>
</evidence>
<evidence type="ECO:0000259" key="7">
    <source>
        <dbReference type="Pfam" id="PF08281"/>
    </source>
</evidence>
<feature type="domain" description="RNA polymerase sigma factor 70 region 4 type 2" evidence="7">
    <location>
        <begin position="146"/>
        <end position="197"/>
    </location>
</feature>
<proteinExistence type="inferred from homology"/>
<dbReference type="Gene3D" id="1.10.10.10">
    <property type="entry name" value="Winged helix-like DNA-binding domain superfamily/Winged helix DNA-binding domain"/>
    <property type="match status" value="1"/>
</dbReference>
<dbReference type="InterPro" id="IPR013324">
    <property type="entry name" value="RNA_pol_sigma_r3/r4-like"/>
</dbReference>
<dbReference type="PATRIC" id="fig|1365251.3.peg.1355"/>
<dbReference type="Pfam" id="PF08281">
    <property type="entry name" value="Sigma70_r4_2"/>
    <property type="match status" value="1"/>
</dbReference>
<feature type="transmembrane region" description="Helical" evidence="5">
    <location>
        <begin position="208"/>
        <end position="226"/>
    </location>
</feature>
<feature type="transmembrane region" description="Helical" evidence="5">
    <location>
        <begin position="323"/>
        <end position="340"/>
    </location>
</feature>
<feature type="domain" description="RNA polymerase sigma-70 region 2" evidence="6">
    <location>
        <begin position="42"/>
        <end position="108"/>
    </location>
</feature>
<protein>
    <recommendedName>
        <fullName evidence="10">RNA polymerase sigma factor</fullName>
    </recommendedName>
</protein>
<dbReference type="Gene3D" id="1.10.1740.10">
    <property type="match status" value="1"/>
</dbReference>
<dbReference type="GO" id="GO:0016987">
    <property type="term" value="F:sigma factor activity"/>
    <property type="evidence" value="ECO:0007669"/>
    <property type="project" value="UniProtKB-KW"/>
</dbReference>